<dbReference type="FunFam" id="3.40.640.10:FF:000046">
    <property type="entry name" value="Cystathionine gamma-lyase"/>
    <property type="match status" value="1"/>
</dbReference>
<dbReference type="GO" id="GO:0019346">
    <property type="term" value="P:transsulfuration"/>
    <property type="evidence" value="ECO:0007669"/>
    <property type="project" value="InterPro"/>
</dbReference>
<feature type="region of interest" description="Disordered" evidence="6">
    <location>
        <begin position="1"/>
        <end position="37"/>
    </location>
</feature>
<gene>
    <name evidence="7" type="ORF">B5V02_12785</name>
</gene>
<keyword evidence="3 4" id="KW-0663">Pyridoxal phosphate</keyword>
<dbReference type="InterPro" id="IPR015422">
    <property type="entry name" value="PyrdxlP-dep_Trfase_small"/>
</dbReference>
<evidence type="ECO:0000256" key="5">
    <source>
        <dbReference type="RuleBase" id="RU362118"/>
    </source>
</evidence>
<dbReference type="OrthoDB" id="9805807at2"/>
<dbReference type="AlphaFoldDB" id="A0A2W7C2X1"/>
<name>A0A2W7C2X1_9HYPH</name>
<evidence type="ECO:0000256" key="2">
    <source>
        <dbReference type="ARBA" id="ARBA00009077"/>
    </source>
</evidence>
<dbReference type="EMBL" id="MZXV01000032">
    <property type="protein sequence ID" value="PZV37214.1"/>
    <property type="molecule type" value="Genomic_DNA"/>
</dbReference>
<dbReference type="PANTHER" id="PTHR11808">
    <property type="entry name" value="TRANS-SULFURATION ENZYME FAMILY MEMBER"/>
    <property type="match status" value="1"/>
</dbReference>
<dbReference type="PANTHER" id="PTHR11808:SF15">
    <property type="entry name" value="CYSTATHIONINE GAMMA-LYASE"/>
    <property type="match status" value="1"/>
</dbReference>
<dbReference type="InterPro" id="IPR000277">
    <property type="entry name" value="Cys/Met-Metab_PyrdxlP-dep_enz"/>
</dbReference>
<evidence type="ECO:0000256" key="1">
    <source>
        <dbReference type="ARBA" id="ARBA00001933"/>
    </source>
</evidence>
<dbReference type="RefSeq" id="WP_111544573.1">
    <property type="nucleotide sequence ID" value="NZ_MZXV01000032.1"/>
</dbReference>
<dbReference type="SUPFAM" id="SSF53383">
    <property type="entry name" value="PLP-dependent transferases"/>
    <property type="match status" value="1"/>
</dbReference>
<evidence type="ECO:0000256" key="6">
    <source>
        <dbReference type="SAM" id="MobiDB-lite"/>
    </source>
</evidence>
<sequence length="377" mass="39910">MHIETKAVHAGRDVDPSTGAVTIPLHPSTTFERGPDGSFPSGYEYIRDDNPTRHAFETAMAALEGGCAAVAFSSGMAAITAVFEARPSRGNRIVVPDDMYFGIRSLIEETDIGHRFDFVAVDMRDLGALRTAVGAAPTGLVWIETPSNPLIRVVDIRAACKIAHEAGAPAVVDNTWATPILQRPFELGADAVMHSATKYIGGHSDLMAGIVVVPEASPFERPLRMIQKHKGSVAAPFDCWLALRGLQTLPVRMRAHCDGAQKVAEALSRHPAVDSVLYPGLPHDPGHALAAAQMSGYGGMFSFVVNGGAEAAMLVAAGLKIVARATSLGGTHTLIEHRASVEGPKSLAPAGLLRISVGLEHPQDIIDDLYQALSVVK</sequence>
<proteinExistence type="inferred from homology"/>
<protein>
    <submittedName>
        <fullName evidence="7">Cystathionine gamma-synthase</fullName>
    </submittedName>
</protein>
<evidence type="ECO:0000313" key="7">
    <source>
        <dbReference type="EMBL" id="PZV37214.1"/>
    </source>
</evidence>
<dbReference type="Gene3D" id="3.90.1150.10">
    <property type="entry name" value="Aspartate Aminotransferase, domain 1"/>
    <property type="match status" value="1"/>
</dbReference>
<dbReference type="Proteomes" id="UP000248616">
    <property type="component" value="Unassembled WGS sequence"/>
</dbReference>
<evidence type="ECO:0000313" key="8">
    <source>
        <dbReference type="Proteomes" id="UP000248616"/>
    </source>
</evidence>
<comment type="caution">
    <text evidence="7">The sequence shown here is derived from an EMBL/GenBank/DDBJ whole genome shotgun (WGS) entry which is preliminary data.</text>
</comment>
<dbReference type="Pfam" id="PF01053">
    <property type="entry name" value="Cys_Met_Meta_PP"/>
    <property type="match status" value="1"/>
</dbReference>
<evidence type="ECO:0000256" key="3">
    <source>
        <dbReference type="ARBA" id="ARBA00022898"/>
    </source>
</evidence>
<comment type="cofactor">
    <cofactor evidence="1 5">
        <name>pyridoxal 5'-phosphate</name>
        <dbReference type="ChEBI" id="CHEBI:597326"/>
    </cofactor>
</comment>
<reference evidence="8" key="1">
    <citation type="submission" date="2017-03" db="EMBL/GenBank/DDBJ databases">
        <authorList>
            <person name="Safronova V.I."/>
            <person name="Sazanova A.L."/>
            <person name="Chirak E.R."/>
        </authorList>
    </citation>
    <scope>NUCLEOTIDE SEQUENCE [LARGE SCALE GENOMIC DNA]</scope>
    <source>
        <strain evidence="8">Ach-343</strain>
    </source>
</reference>
<accession>A0A2W7C2X1</accession>
<evidence type="ECO:0000256" key="4">
    <source>
        <dbReference type="PIRSR" id="PIRSR001434-2"/>
    </source>
</evidence>
<feature type="modified residue" description="N6-(pyridoxal phosphate)lysine" evidence="4">
    <location>
        <position position="198"/>
    </location>
</feature>
<keyword evidence="8" id="KW-1185">Reference proteome</keyword>
<dbReference type="GO" id="GO:0004123">
    <property type="term" value="F:cystathionine gamma-lyase activity"/>
    <property type="evidence" value="ECO:0007669"/>
    <property type="project" value="TreeGrafter"/>
</dbReference>
<dbReference type="GO" id="GO:0005737">
    <property type="term" value="C:cytoplasm"/>
    <property type="evidence" value="ECO:0007669"/>
    <property type="project" value="TreeGrafter"/>
</dbReference>
<dbReference type="Gene3D" id="3.40.640.10">
    <property type="entry name" value="Type I PLP-dependent aspartate aminotransferase-like (Major domain)"/>
    <property type="match status" value="1"/>
</dbReference>
<organism evidence="7 8">
    <name type="scientific">Mesorhizobium kowhaii</name>
    <dbReference type="NCBI Taxonomy" id="1300272"/>
    <lineage>
        <taxon>Bacteria</taxon>
        <taxon>Pseudomonadati</taxon>
        <taxon>Pseudomonadota</taxon>
        <taxon>Alphaproteobacteria</taxon>
        <taxon>Hyphomicrobiales</taxon>
        <taxon>Phyllobacteriaceae</taxon>
        <taxon>Mesorhizobium</taxon>
    </lineage>
</organism>
<dbReference type="CDD" id="cd00614">
    <property type="entry name" value="CGS_like"/>
    <property type="match status" value="1"/>
</dbReference>
<dbReference type="GO" id="GO:0019343">
    <property type="term" value="P:cysteine biosynthetic process via cystathionine"/>
    <property type="evidence" value="ECO:0007669"/>
    <property type="project" value="TreeGrafter"/>
</dbReference>
<feature type="compositionally biased region" description="Basic and acidic residues" evidence="6">
    <location>
        <begin position="1"/>
        <end position="15"/>
    </location>
</feature>
<dbReference type="GO" id="GO:0030170">
    <property type="term" value="F:pyridoxal phosphate binding"/>
    <property type="evidence" value="ECO:0007669"/>
    <property type="project" value="InterPro"/>
</dbReference>
<dbReference type="PIRSF" id="PIRSF001434">
    <property type="entry name" value="CGS"/>
    <property type="match status" value="1"/>
</dbReference>
<dbReference type="InterPro" id="IPR015424">
    <property type="entry name" value="PyrdxlP-dep_Trfase"/>
</dbReference>
<dbReference type="InterPro" id="IPR015421">
    <property type="entry name" value="PyrdxlP-dep_Trfase_major"/>
</dbReference>
<comment type="similarity">
    <text evidence="2 5">Belongs to the trans-sulfuration enzymes family.</text>
</comment>